<keyword evidence="3" id="KW-1185">Reference proteome</keyword>
<dbReference type="EMBL" id="CM000880">
    <property type="protein sequence ID" value="PNT75226.1"/>
    <property type="molecule type" value="Genomic_DNA"/>
</dbReference>
<evidence type="ECO:0000313" key="2">
    <source>
        <dbReference type="EnsemblPlants" id="PNT75226"/>
    </source>
</evidence>
<accession>A0A2K2DLS8</accession>
<reference evidence="1 2" key="1">
    <citation type="journal article" date="2010" name="Nature">
        <title>Genome sequencing and analysis of the model grass Brachypodium distachyon.</title>
        <authorList>
            <consortium name="International Brachypodium Initiative"/>
        </authorList>
    </citation>
    <scope>NUCLEOTIDE SEQUENCE [LARGE SCALE GENOMIC DNA]</scope>
    <source>
        <strain evidence="1 2">Bd21</strain>
    </source>
</reference>
<proteinExistence type="predicted"/>
<reference evidence="2" key="3">
    <citation type="submission" date="2018-08" db="UniProtKB">
        <authorList>
            <consortium name="EnsemblPlants"/>
        </authorList>
    </citation>
    <scope>IDENTIFICATION</scope>
    <source>
        <strain evidence="2">cv. Bd21</strain>
    </source>
</reference>
<dbReference type="AlphaFoldDB" id="A0A2K2DLS8"/>
<protein>
    <submittedName>
        <fullName evidence="1 2">Uncharacterized protein</fullName>
    </submittedName>
</protein>
<sequence length="184" mass="20867">MTPTANCMNQHKPEHAARSIDRSIVQCLTLFTFFHVLLLKLPTTLTPFITAIFSSMVRCFTSKPPIFPTLLGSSSSDRRNLLSFPVAGEEVKDYADWRLGRAGYLSCVWTLEGMTPLGYIASAACGPGRGSCSVKFDDERVLHRHLKFESQVMPPTAHTTGRERRRYQRLRDVCWRYALYSIMS</sequence>
<evidence type="ECO:0000313" key="1">
    <source>
        <dbReference type="EMBL" id="PNT75226.1"/>
    </source>
</evidence>
<dbReference type="EnsemblPlants" id="PNT75226">
    <property type="protein sequence ID" value="PNT75226"/>
    <property type="gene ID" value="BRADI_1g28926v3"/>
</dbReference>
<name>A0A2K2DLS8_BRADI</name>
<dbReference type="OrthoDB" id="1688044at2759"/>
<organism evidence="1">
    <name type="scientific">Brachypodium distachyon</name>
    <name type="common">Purple false brome</name>
    <name type="synonym">Trachynia distachya</name>
    <dbReference type="NCBI Taxonomy" id="15368"/>
    <lineage>
        <taxon>Eukaryota</taxon>
        <taxon>Viridiplantae</taxon>
        <taxon>Streptophyta</taxon>
        <taxon>Embryophyta</taxon>
        <taxon>Tracheophyta</taxon>
        <taxon>Spermatophyta</taxon>
        <taxon>Magnoliopsida</taxon>
        <taxon>Liliopsida</taxon>
        <taxon>Poales</taxon>
        <taxon>Poaceae</taxon>
        <taxon>BOP clade</taxon>
        <taxon>Pooideae</taxon>
        <taxon>Stipodae</taxon>
        <taxon>Brachypodieae</taxon>
        <taxon>Brachypodium</taxon>
    </lineage>
</organism>
<dbReference type="ExpressionAtlas" id="A0A2K2DLS8">
    <property type="expression patterns" value="baseline and differential"/>
</dbReference>
<evidence type="ECO:0000313" key="3">
    <source>
        <dbReference type="Proteomes" id="UP000008810"/>
    </source>
</evidence>
<dbReference type="Gramene" id="PNT75226">
    <property type="protein sequence ID" value="PNT75226"/>
    <property type="gene ID" value="BRADI_1g28926v3"/>
</dbReference>
<gene>
    <name evidence="1" type="ORF">BRADI_1g28926v3</name>
</gene>
<dbReference type="Proteomes" id="UP000008810">
    <property type="component" value="Chromosome 1"/>
</dbReference>
<reference evidence="1" key="2">
    <citation type="submission" date="2017-06" db="EMBL/GenBank/DDBJ databases">
        <title>WGS assembly of Brachypodium distachyon.</title>
        <authorList>
            <consortium name="The International Brachypodium Initiative"/>
            <person name="Lucas S."/>
            <person name="Harmon-Smith M."/>
            <person name="Lail K."/>
            <person name="Tice H."/>
            <person name="Grimwood J."/>
            <person name="Bruce D."/>
            <person name="Barry K."/>
            <person name="Shu S."/>
            <person name="Lindquist E."/>
            <person name="Wang M."/>
            <person name="Pitluck S."/>
            <person name="Vogel J.P."/>
            <person name="Garvin D.F."/>
            <person name="Mockler T.C."/>
            <person name="Schmutz J."/>
            <person name="Rokhsar D."/>
            <person name="Bevan M.W."/>
        </authorList>
    </citation>
    <scope>NUCLEOTIDE SEQUENCE</scope>
    <source>
        <strain evidence="1">Bd21</strain>
    </source>
</reference>